<dbReference type="AlphaFoldDB" id="A0AA88Q5H9"/>
<evidence type="ECO:0000313" key="2">
    <source>
        <dbReference type="EMBL" id="KAK2916153.1"/>
    </source>
</evidence>
<sequence length="68" mass="7913">MQILTVNTAVLSQILSLLSTFIDRLCCTVQFYEEMFQKHQPSPILWTFPYKFNCILVKAPVLVKTFTL</sequence>
<evidence type="ECO:0000313" key="3">
    <source>
        <dbReference type="Proteomes" id="UP001187343"/>
    </source>
</evidence>
<proteinExistence type="predicted"/>
<dbReference type="Proteomes" id="UP001187343">
    <property type="component" value="Unassembled WGS sequence"/>
</dbReference>
<protein>
    <submittedName>
        <fullName evidence="2">Uncharacterized protein</fullName>
    </submittedName>
</protein>
<keyword evidence="1" id="KW-0732">Signal</keyword>
<organism evidence="2 3">
    <name type="scientific">Cirrhinus molitorella</name>
    <name type="common">mud carp</name>
    <dbReference type="NCBI Taxonomy" id="172907"/>
    <lineage>
        <taxon>Eukaryota</taxon>
        <taxon>Metazoa</taxon>
        <taxon>Chordata</taxon>
        <taxon>Craniata</taxon>
        <taxon>Vertebrata</taxon>
        <taxon>Euteleostomi</taxon>
        <taxon>Actinopterygii</taxon>
        <taxon>Neopterygii</taxon>
        <taxon>Teleostei</taxon>
        <taxon>Ostariophysi</taxon>
        <taxon>Cypriniformes</taxon>
        <taxon>Cyprinidae</taxon>
        <taxon>Labeoninae</taxon>
        <taxon>Labeonini</taxon>
        <taxon>Cirrhinus</taxon>
    </lineage>
</organism>
<comment type="caution">
    <text evidence="2">The sequence shown here is derived from an EMBL/GenBank/DDBJ whole genome shotgun (WGS) entry which is preliminary data.</text>
</comment>
<feature type="chain" id="PRO_5041646894" evidence="1">
    <location>
        <begin position="20"/>
        <end position="68"/>
    </location>
</feature>
<evidence type="ECO:0000256" key="1">
    <source>
        <dbReference type="SAM" id="SignalP"/>
    </source>
</evidence>
<feature type="signal peptide" evidence="1">
    <location>
        <begin position="1"/>
        <end position="19"/>
    </location>
</feature>
<keyword evidence="3" id="KW-1185">Reference proteome</keyword>
<reference evidence="2" key="1">
    <citation type="submission" date="2023-08" db="EMBL/GenBank/DDBJ databases">
        <title>Chromosome-level Genome Assembly of mud carp (Cirrhinus molitorella).</title>
        <authorList>
            <person name="Liu H."/>
        </authorList>
    </citation>
    <scope>NUCLEOTIDE SEQUENCE</scope>
    <source>
        <strain evidence="2">Prfri</strain>
        <tissue evidence="2">Muscle</tissue>
    </source>
</reference>
<name>A0AA88Q5H9_9TELE</name>
<accession>A0AA88Q5H9</accession>
<dbReference type="EMBL" id="JAUYZG010000001">
    <property type="protein sequence ID" value="KAK2916153.1"/>
    <property type="molecule type" value="Genomic_DNA"/>
</dbReference>
<gene>
    <name evidence="2" type="ORF">Q8A67_000527</name>
</gene>